<comment type="subcellular location">
    <subcellularLocation>
        <location evidence="1">Membrane</location>
        <topology evidence="1">Multi-pass membrane protein</topology>
    </subcellularLocation>
</comment>
<feature type="transmembrane region" description="Helical" evidence="5">
    <location>
        <begin position="77"/>
        <end position="97"/>
    </location>
</feature>
<evidence type="ECO:0000256" key="3">
    <source>
        <dbReference type="ARBA" id="ARBA00022989"/>
    </source>
</evidence>
<dbReference type="EMBL" id="WVUD01000004">
    <property type="protein sequence ID" value="MYL82326.1"/>
    <property type="molecule type" value="Genomic_DNA"/>
</dbReference>
<protein>
    <recommendedName>
        <fullName evidence="6">O-antigen ligase-related domain-containing protein</fullName>
    </recommendedName>
</protein>
<feature type="domain" description="O-antigen ligase-related" evidence="6">
    <location>
        <begin position="223"/>
        <end position="355"/>
    </location>
</feature>
<keyword evidence="8" id="KW-1185">Reference proteome</keyword>
<dbReference type="RefSeq" id="WP_160958932.1">
    <property type="nucleotide sequence ID" value="NZ_WVUD01000004.1"/>
</dbReference>
<name>A0A7C9IKN1_9BACT</name>
<dbReference type="Proteomes" id="UP000482487">
    <property type="component" value="Unassembled WGS sequence"/>
</dbReference>
<feature type="transmembrane region" description="Helical" evidence="5">
    <location>
        <begin position="185"/>
        <end position="208"/>
    </location>
</feature>
<feature type="transmembrane region" description="Helical" evidence="5">
    <location>
        <begin position="236"/>
        <end position="253"/>
    </location>
</feature>
<dbReference type="OrthoDB" id="5484716at2"/>
<proteinExistence type="predicted"/>
<evidence type="ECO:0000256" key="4">
    <source>
        <dbReference type="ARBA" id="ARBA00023136"/>
    </source>
</evidence>
<dbReference type="Pfam" id="PF04932">
    <property type="entry name" value="Wzy_C"/>
    <property type="match status" value="1"/>
</dbReference>
<feature type="transmembrane region" description="Helical" evidence="5">
    <location>
        <begin position="339"/>
        <end position="362"/>
    </location>
</feature>
<sequence length="433" mass="48628">MKKQSTQNMSATQCHLFPVLFSFWIVAVAVFNTYFYTLKIPGLFDLSIERFTFALLCASAAYLLFFRRVQFPKGRQIELLMVLFLLLCILSMAINGFASKYPNTPKPWYIFFTGYFEPFMAFIFIRYFFTNAQGIKILLATLFWLGVYLCITAIFERYNVNFLIFPAYITDKTILLHLDRSRGPFLNAAFNGLAMTVCFVAGLLLLPLVSPLRRFLLLVLMPLSGVGIFFTATRSAYLVFLLALGTLLFFYRSKTPTWKLTPLLITLCLVGVLANSGRLFSQNREAGGIAQLEEVNIRFQLVAKSLRLISENPIFGVGLAHFSVSDAPEVFQDNQHNHLIGMAAELGFIGLVVYLCLLATVFRRLNALADDPRIARNTWANTVILLTLGVTVTLVNNIFVEASLCPFTNTATYSFAGLAALLLDRPDLLDASL</sequence>
<keyword evidence="3 5" id="KW-1133">Transmembrane helix</keyword>
<dbReference type="PANTHER" id="PTHR37422">
    <property type="entry name" value="TEICHURONIC ACID BIOSYNTHESIS PROTEIN TUAE"/>
    <property type="match status" value="1"/>
</dbReference>
<reference evidence="7 8" key="1">
    <citation type="submission" date="2020-01" db="EMBL/GenBank/DDBJ databases">
        <title>Genome sequence of Desulfovibrio aerotolerans DSM 16695(T).</title>
        <authorList>
            <person name="Karnachuk O."/>
            <person name="Avakyan M."/>
            <person name="Mardanov A."/>
            <person name="Kadnikov V."/>
            <person name="Ravin N."/>
        </authorList>
    </citation>
    <scope>NUCLEOTIDE SEQUENCE [LARGE SCALE GENOMIC DNA]</scope>
    <source>
        <strain evidence="7 8">DSM 16695</strain>
    </source>
</reference>
<evidence type="ECO:0000256" key="2">
    <source>
        <dbReference type="ARBA" id="ARBA00022692"/>
    </source>
</evidence>
<dbReference type="AlphaFoldDB" id="A0A7C9IKN1"/>
<keyword evidence="2 5" id="KW-0812">Transmembrane</keyword>
<feature type="transmembrane region" description="Helical" evidence="5">
    <location>
        <begin position="16"/>
        <end position="36"/>
    </location>
</feature>
<dbReference type="PANTHER" id="PTHR37422:SF23">
    <property type="entry name" value="TEICHURONIC ACID BIOSYNTHESIS PROTEIN TUAE"/>
    <property type="match status" value="1"/>
</dbReference>
<comment type="caution">
    <text evidence="7">The sequence shown here is derived from an EMBL/GenBank/DDBJ whole genome shotgun (WGS) entry which is preliminary data.</text>
</comment>
<evidence type="ECO:0000256" key="1">
    <source>
        <dbReference type="ARBA" id="ARBA00004141"/>
    </source>
</evidence>
<accession>A0A7C9IKN1</accession>
<organism evidence="7 8">
    <name type="scientific">Solidesulfovibrio aerotolerans</name>
    <dbReference type="NCBI Taxonomy" id="295255"/>
    <lineage>
        <taxon>Bacteria</taxon>
        <taxon>Pseudomonadati</taxon>
        <taxon>Thermodesulfobacteriota</taxon>
        <taxon>Desulfovibrionia</taxon>
        <taxon>Desulfovibrionales</taxon>
        <taxon>Desulfovibrionaceae</taxon>
        <taxon>Solidesulfovibrio</taxon>
    </lineage>
</organism>
<dbReference type="InterPro" id="IPR051533">
    <property type="entry name" value="WaaL-like"/>
</dbReference>
<gene>
    <name evidence="7" type="ORF">GTA51_04135</name>
</gene>
<feature type="transmembrane region" description="Helical" evidence="5">
    <location>
        <begin position="260"/>
        <end position="280"/>
    </location>
</feature>
<evidence type="ECO:0000313" key="8">
    <source>
        <dbReference type="Proteomes" id="UP000482487"/>
    </source>
</evidence>
<feature type="transmembrane region" description="Helical" evidence="5">
    <location>
        <begin position="48"/>
        <end position="65"/>
    </location>
</feature>
<evidence type="ECO:0000259" key="6">
    <source>
        <dbReference type="Pfam" id="PF04932"/>
    </source>
</evidence>
<feature type="transmembrane region" description="Helical" evidence="5">
    <location>
        <begin position="136"/>
        <end position="155"/>
    </location>
</feature>
<dbReference type="InterPro" id="IPR007016">
    <property type="entry name" value="O-antigen_ligase-rel_domated"/>
</dbReference>
<evidence type="ECO:0000313" key="7">
    <source>
        <dbReference type="EMBL" id="MYL82326.1"/>
    </source>
</evidence>
<dbReference type="GO" id="GO:0016020">
    <property type="term" value="C:membrane"/>
    <property type="evidence" value="ECO:0007669"/>
    <property type="project" value="UniProtKB-SubCell"/>
</dbReference>
<evidence type="ECO:0000256" key="5">
    <source>
        <dbReference type="SAM" id="Phobius"/>
    </source>
</evidence>
<feature type="transmembrane region" description="Helical" evidence="5">
    <location>
        <begin position="383"/>
        <end position="400"/>
    </location>
</feature>
<feature type="transmembrane region" description="Helical" evidence="5">
    <location>
        <begin position="109"/>
        <end position="129"/>
    </location>
</feature>
<feature type="transmembrane region" description="Helical" evidence="5">
    <location>
        <begin position="215"/>
        <end position="230"/>
    </location>
</feature>
<keyword evidence="4 5" id="KW-0472">Membrane</keyword>